<feature type="transmembrane region" description="Helical" evidence="1">
    <location>
        <begin position="6"/>
        <end position="24"/>
    </location>
</feature>
<reference evidence="3" key="1">
    <citation type="journal article" date="2021" name="PeerJ">
        <title>Extensive microbial diversity within the chicken gut microbiome revealed by metagenomics and culture.</title>
        <authorList>
            <person name="Gilroy R."/>
            <person name="Ravi A."/>
            <person name="Getino M."/>
            <person name="Pursley I."/>
            <person name="Horton D.L."/>
            <person name="Alikhan N.F."/>
            <person name="Baker D."/>
            <person name="Gharbi K."/>
            <person name="Hall N."/>
            <person name="Watson M."/>
            <person name="Adriaenssens E.M."/>
            <person name="Foster-Nyarko E."/>
            <person name="Jarju S."/>
            <person name="Secka A."/>
            <person name="Antonio M."/>
            <person name="Oren A."/>
            <person name="Chaudhuri R.R."/>
            <person name="La Ragione R."/>
            <person name="Hildebrand F."/>
            <person name="Pallen M.J."/>
        </authorList>
    </citation>
    <scope>NUCLEOTIDE SEQUENCE</scope>
    <source>
        <strain evidence="3">12435</strain>
    </source>
</reference>
<protein>
    <submittedName>
        <fullName evidence="3">GHKL domain-containing protein</fullName>
    </submittedName>
</protein>
<keyword evidence="1" id="KW-0472">Membrane</keyword>
<dbReference type="Pfam" id="PF14501">
    <property type="entry name" value="HATPase_c_5"/>
    <property type="match status" value="1"/>
</dbReference>
<dbReference type="Gene3D" id="3.30.565.10">
    <property type="entry name" value="Histidine kinase-like ATPase, C-terminal domain"/>
    <property type="match status" value="1"/>
</dbReference>
<keyword evidence="1" id="KW-0812">Transmembrane</keyword>
<sequence length="440" mass="50049">MNTIPLSSLLYVVTLIAGEYMFLYRMPRREHFMPRLLVYFLAYPAACYGLGWFAVFVNGAITSDLVRNLFQIAYFAVIFFLSVPAVLFCWRVSVREAVFCCIAGYSVEHISNVFATVLMFVFSQAGVTMPTAVRMVAISLVLKFAVIVAMFLLFVRRSERPDMPTSDNRVMAVSAINLIICMVLNIMKMYGMGEPVNSFTTSIICSAYALFGCSLCLWLQLGWGRENRLKEDNLALEQLLAQEAKKNELSRSTIDMINIKCHDLKYSLRRLESGSREENREVIKSIYDSFAIYDSLVKTGSEVFDLLIMNVWPMCRANGISFTYIVDGAALSGLRTADVSSLFGNLIDNAVEAEMREERDRRMISLNVRRERSMLVVHMHNYCSVQPEFSDGLPVTTKADRRYHGFGVRSVRYLVRKYGGELRMTWSDGMFETDIVLPLP</sequence>
<feature type="transmembrane region" description="Helical" evidence="1">
    <location>
        <begin position="36"/>
        <end position="57"/>
    </location>
</feature>
<feature type="transmembrane region" description="Helical" evidence="1">
    <location>
        <begin position="199"/>
        <end position="221"/>
    </location>
</feature>
<proteinExistence type="predicted"/>
<dbReference type="CDD" id="cd16935">
    <property type="entry name" value="HATPase_AgrC-ComD-like"/>
    <property type="match status" value="1"/>
</dbReference>
<feature type="transmembrane region" description="Helical" evidence="1">
    <location>
        <begin position="167"/>
        <end position="187"/>
    </location>
</feature>
<evidence type="ECO:0000313" key="4">
    <source>
        <dbReference type="Proteomes" id="UP000823990"/>
    </source>
</evidence>
<feature type="transmembrane region" description="Helical" evidence="1">
    <location>
        <begin position="69"/>
        <end position="90"/>
    </location>
</feature>
<feature type="domain" description="Sensor histidine kinase NatK-like C-terminal" evidence="2">
    <location>
        <begin position="335"/>
        <end position="438"/>
    </location>
</feature>
<reference evidence="3" key="2">
    <citation type="submission" date="2021-04" db="EMBL/GenBank/DDBJ databases">
        <authorList>
            <person name="Gilroy R."/>
        </authorList>
    </citation>
    <scope>NUCLEOTIDE SEQUENCE</scope>
    <source>
        <strain evidence="3">12435</strain>
    </source>
</reference>
<evidence type="ECO:0000313" key="3">
    <source>
        <dbReference type="EMBL" id="HIW01860.1"/>
    </source>
</evidence>
<dbReference type="Proteomes" id="UP000823990">
    <property type="component" value="Unassembled WGS sequence"/>
</dbReference>
<accession>A0A9D1PZM9</accession>
<comment type="caution">
    <text evidence="3">The sequence shown here is derived from an EMBL/GenBank/DDBJ whole genome shotgun (WGS) entry which is preliminary data.</text>
</comment>
<feature type="transmembrane region" description="Helical" evidence="1">
    <location>
        <begin position="97"/>
        <end position="123"/>
    </location>
</feature>
<organism evidence="3 4">
    <name type="scientific">Candidatus Protoclostridium stercorigallinarum</name>
    <dbReference type="NCBI Taxonomy" id="2838741"/>
    <lineage>
        <taxon>Bacteria</taxon>
        <taxon>Bacillati</taxon>
        <taxon>Bacillota</taxon>
        <taxon>Clostridia</taxon>
        <taxon>Candidatus Protoclostridium</taxon>
    </lineage>
</organism>
<dbReference type="SUPFAM" id="SSF55874">
    <property type="entry name" value="ATPase domain of HSP90 chaperone/DNA topoisomerase II/histidine kinase"/>
    <property type="match status" value="1"/>
</dbReference>
<feature type="transmembrane region" description="Helical" evidence="1">
    <location>
        <begin position="135"/>
        <end position="155"/>
    </location>
</feature>
<name>A0A9D1PZM9_9FIRM</name>
<dbReference type="InterPro" id="IPR036890">
    <property type="entry name" value="HATPase_C_sf"/>
</dbReference>
<evidence type="ECO:0000256" key="1">
    <source>
        <dbReference type="SAM" id="Phobius"/>
    </source>
</evidence>
<keyword evidence="1" id="KW-1133">Transmembrane helix</keyword>
<dbReference type="AlphaFoldDB" id="A0A9D1PZM9"/>
<dbReference type="EMBL" id="DXHS01000012">
    <property type="protein sequence ID" value="HIW01860.1"/>
    <property type="molecule type" value="Genomic_DNA"/>
</dbReference>
<gene>
    <name evidence="3" type="ORF">H9892_00750</name>
</gene>
<dbReference type="InterPro" id="IPR032834">
    <property type="entry name" value="NatK-like_C"/>
</dbReference>
<evidence type="ECO:0000259" key="2">
    <source>
        <dbReference type="Pfam" id="PF14501"/>
    </source>
</evidence>